<dbReference type="AlphaFoldDB" id="A0A0A9FPG0"/>
<accession>A0A0A9FPG0</accession>
<name>A0A0A9FPG0_ARUDO</name>
<organism evidence="1">
    <name type="scientific">Arundo donax</name>
    <name type="common">Giant reed</name>
    <name type="synonym">Donax arundinaceus</name>
    <dbReference type="NCBI Taxonomy" id="35708"/>
    <lineage>
        <taxon>Eukaryota</taxon>
        <taxon>Viridiplantae</taxon>
        <taxon>Streptophyta</taxon>
        <taxon>Embryophyta</taxon>
        <taxon>Tracheophyta</taxon>
        <taxon>Spermatophyta</taxon>
        <taxon>Magnoliopsida</taxon>
        <taxon>Liliopsida</taxon>
        <taxon>Poales</taxon>
        <taxon>Poaceae</taxon>
        <taxon>PACMAD clade</taxon>
        <taxon>Arundinoideae</taxon>
        <taxon>Arundineae</taxon>
        <taxon>Arundo</taxon>
    </lineage>
</organism>
<sequence length="29" mass="3323">MKTVSFSRMRGNLVVHKIQRACSLIQICC</sequence>
<reference evidence="1" key="1">
    <citation type="submission" date="2014-09" db="EMBL/GenBank/DDBJ databases">
        <authorList>
            <person name="Magalhaes I.L.F."/>
            <person name="Oliveira U."/>
            <person name="Santos F.R."/>
            <person name="Vidigal T.H.D.A."/>
            <person name="Brescovit A.D."/>
            <person name="Santos A.J."/>
        </authorList>
    </citation>
    <scope>NUCLEOTIDE SEQUENCE</scope>
    <source>
        <tissue evidence="1">Shoot tissue taken approximately 20 cm above the soil surface</tissue>
    </source>
</reference>
<dbReference type="EMBL" id="GBRH01187713">
    <property type="protein sequence ID" value="JAE10183.1"/>
    <property type="molecule type" value="Transcribed_RNA"/>
</dbReference>
<protein>
    <submittedName>
        <fullName evidence="1">Uncharacterized protein</fullName>
    </submittedName>
</protein>
<reference evidence="1" key="2">
    <citation type="journal article" date="2015" name="Data Brief">
        <title>Shoot transcriptome of the giant reed, Arundo donax.</title>
        <authorList>
            <person name="Barrero R.A."/>
            <person name="Guerrero F.D."/>
            <person name="Moolhuijzen P."/>
            <person name="Goolsby J.A."/>
            <person name="Tidwell J."/>
            <person name="Bellgard S.E."/>
            <person name="Bellgard M.I."/>
        </authorList>
    </citation>
    <scope>NUCLEOTIDE SEQUENCE</scope>
    <source>
        <tissue evidence="1">Shoot tissue taken approximately 20 cm above the soil surface</tissue>
    </source>
</reference>
<evidence type="ECO:0000313" key="1">
    <source>
        <dbReference type="EMBL" id="JAE10183.1"/>
    </source>
</evidence>
<proteinExistence type="predicted"/>